<comment type="caution">
    <text evidence="1">The sequence shown here is derived from an EMBL/GenBank/DDBJ whole genome shotgun (WGS) entry which is preliminary data.</text>
</comment>
<organism evidence="1 2">
    <name type="scientific">Actinomadura violacea</name>
    <dbReference type="NCBI Taxonomy" id="2819934"/>
    <lineage>
        <taxon>Bacteria</taxon>
        <taxon>Bacillati</taxon>
        <taxon>Actinomycetota</taxon>
        <taxon>Actinomycetes</taxon>
        <taxon>Streptosporangiales</taxon>
        <taxon>Thermomonosporaceae</taxon>
        <taxon>Actinomadura</taxon>
    </lineage>
</organism>
<sequence>MTASTHRMRYDAITYSTADRTREHSTEHGTEHVAEHVAEVERVESLPYRAARQRVLDAAAAGELVLARTRTEHTDAYGRRLRFVLSVQDGQYQERWTPQPCAYCTARREIESEGVSAGSRSPTHSYEWNALHARQMLLREPLWRILPAAGMWEVHLSPLAIYQVTANDPAGARLEVRARLTSEARTGRCPGCRAADRASEGTPEK</sequence>
<dbReference type="EMBL" id="JAGEPF010000040">
    <property type="protein sequence ID" value="MBO2464963.1"/>
    <property type="molecule type" value="Genomic_DNA"/>
</dbReference>
<evidence type="ECO:0000313" key="2">
    <source>
        <dbReference type="Proteomes" id="UP000680206"/>
    </source>
</evidence>
<accession>A0ABS3S8R8</accession>
<dbReference type="RefSeq" id="WP_208251826.1">
    <property type="nucleotide sequence ID" value="NZ_JAGEPF010000040.1"/>
</dbReference>
<keyword evidence="2" id="KW-1185">Reference proteome</keyword>
<protein>
    <submittedName>
        <fullName evidence="1">Uncharacterized protein</fullName>
    </submittedName>
</protein>
<gene>
    <name evidence="1" type="ORF">J4709_46100</name>
</gene>
<evidence type="ECO:0000313" key="1">
    <source>
        <dbReference type="EMBL" id="MBO2464963.1"/>
    </source>
</evidence>
<proteinExistence type="predicted"/>
<name>A0ABS3S8R8_9ACTN</name>
<reference evidence="1 2" key="1">
    <citation type="submission" date="2021-03" db="EMBL/GenBank/DDBJ databases">
        <title>Actinomadura violae sp. nov., isolated from lichen in Thailand.</title>
        <authorList>
            <person name="Kanchanasin P."/>
            <person name="Saeng-In P."/>
            <person name="Phongsopitanun W."/>
            <person name="Yuki M."/>
            <person name="Kudo T."/>
            <person name="Ohkuma M."/>
            <person name="Tanasupawat S."/>
        </authorList>
    </citation>
    <scope>NUCLEOTIDE SEQUENCE [LARGE SCALE GENOMIC DNA]</scope>
    <source>
        <strain evidence="1 2">LCR2-06</strain>
    </source>
</reference>
<dbReference type="Proteomes" id="UP000680206">
    <property type="component" value="Unassembled WGS sequence"/>
</dbReference>